<evidence type="ECO:0000259" key="3">
    <source>
        <dbReference type="Pfam" id="PF00078"/>
    </source>
</evidence>
<dbReference type="Gene3D" id="3.30.70.270">
    <property type="match status" value="2"/>
</dbReference>
<dbReference type="GO" id="GO:0004523">
    <property type="term" value="F:RNA-DNA hybrid ribonuclease activity"/>
    <property type="evidence" value="ECO:0007669"/>
    <property type="project" value="UniProtKB-EC"/>
</dbReference>
<dbReference type="PANTHER" id="PTHR33064:SF29">
    <property type="entry name" value="PEPTIDASE A2 DOMAIN-CONTAINING PROTEIN-RELATED"/>
    <property type="match status" value="1"/>
</dbReference>
<dbReference type="Pfam" id="PF00078">
    <property type="entry name" value="RVT_1"/>
    <property type="match status" value="1"/>
</dbReference>
<evidence type="ECO:0000259" key="4">
    <source>
        <dbReference type="Pfam" id="PF17919"/>
    </source>
</evidence>
<dbReference type="InterPro" id="IPR043128">
    <property type="entry name" value="Rev_trsase/Diguanyl_cyclase"/>
</dbReference>
<dbReference type="InterPro" id="IPR000477">
    <property type="entry name" value="RT_dom"/>
</dbReference>
<dbReference type="InterPro" id="IPR043502">
    <property type="entry name" value="DNA/RNA_pol_sf"/>
</dbReference>
<evidence type="ECO:0000256" key="1">
    <source>
        <dbReference type="ARBA" id="ARBA00010879"/>
    </source>
</evidence>
<dbReference type="Pfam" id="PF17919">
    <property type="entry name" value="RT_RNaseH_2"/>
    <property type="match status" value="1"/>
</dbReference>
<protein>
    <recommendedName>
        <fullName evidence="2">ribonuclease H</fullName>
        <ecNumber evidence="2">3.1.26.4</ecNumber>
    </recommendedName>
</protein>
<comment type="similarity">
    <text evidence="1">Belongs to the beta type-B retroviral polymerase family. HERV class-II K(HML-2) pol subfamily.</text>
</comment>
<dbReference type="Proteomes" id="UP001333110">
    <property type="component" value="Unassembled WGS sequence"/>
</dbReference>
<proteinExistence type="inferred from homology"/>
<reference evidence="5 6" key="1">
    <citation type="journal article" date="2023" name="J. Hered.">
        <title>Chromosome-level genome of the wood stork (Mycteria americana) provides insight into avian chromosome evolution.</title>
        <authorList>
            <person name="Flamio R. Jr."/>
            <person name="Ramstad K.M."/>
        </authorList>
    </citation>
    <scope>NUCLEOTIDE SEQUENCE [LARGE SCALE GENOMIC DNA]</scope>
    <source>
        <strain evidence="5">JAX WOST 10</strain>
    </source>
</reference>
<dbReference type="EC" id="3.1.26.4" evidence="2"/>
<name>A0AAN7NG72_MYCAM</name>
<dbReference type="InterPro" id="IPR041577">
    <property type="entry name" value="RT_RNaseH_2"/>
</dbReference>
<accession>A0AAN7NG72</accession>
<dbReference type="EMBL" id="JAUNZN010000019">
    <property type="protein sequence ID" value="KAK4810038.1"/>
    <property type="molecule type" value="Genomic_DNA"/>
</dbReference>
<organism evidence="5 6">
    <name type="scientific">Mycteria americana</name>
    <name type="common">Wood stork</name>
    <dbReference type="NCBI Taxonomy" id="33587"/>
    <lineage>
        <taxon>Eukaryota</taxon>
        <taxon>Metazoa</taxon>
        <taxon>Chordata</taxon>
        <taxon>Craniata</taxon>
        <taxon>Vertebrata</taxon>
        <taxon>Euteleostomi</taxon>
        <taxon>Archelosauria</taxon>
        <taxon>Archosauria</taxon>
        <taxon>Dinosauria</taxon>
        <taxon>Saurischia</taxon>
        <taxon>Theropoda</taxon>
        <taxon>Coelurosauria</taxon>
        <taxon>Aves</taxon>
        <taxon>Neognathae</taxon>
        <taxon>Neoaves</taxon>
        <taxon>Aequornithes</taxon>
        <taxon>Ciconiiformes</taxon>
        <taxon>Ciconiidae</taxon>
        <taxon>Mycteria</taxon>
    </lineage>
</organism>
<dbReference type="AlphaFoldDB" id="A0AAN7NG72"/>
<keyword evidence="6" id="KW-1185">Reference proteome</keyword>
<evidence type="ECO:0000256" key="2">
    <source>
        <dbReference type="ARBA" id="ARBA00012180"/>
    </source>
</evidence>
<evidence type="ECO:0000313" key="6">
    <source>
        <dbReference type="Proteomes" id="UP001333110"/>
    </source>
</evidence>
<feature type="domain" description="Reverse transcriptase/retrotransposon-derived protein RNase H-like" evidence="4">
    <location>
        <begin position="568"/>
        <end position="663"/>
    </location>
</feature>
<gene>
    <name evidence="5" type="ORF">QYF61_005101</name>
</gene>
<evidence type="ECO:0000313" key="5">
    <source>
        <dbReference type="EMBL" id="KAK4810038.1"/>
    </source>
</evidence>
<dbReference type="Gene3D" id="3.10.10.10">
    <property type="entry name" value="HIV Type 1 Reverse Transcriptase, subunit A, domain 1"/>
    <property type="match status" value="1"/>
</dbReference>
<dbReference type="PANTHER" id="PTHR33064">
    <property type="entry name" value="POL PROTEIN"/>
    <property type="match status" value="1"/>
</dbReference>
<comment type="caution">
    <text evidence="5">The sequence shown here is derived from an EMBL/GenBank/DDBJ whole genome shotgun (WGS) entry which is preliminary data.</text>
</comment>
<dbReference type="SUPFAM" id="SSF56672">
    <property type="entry name" value="DNA/RNA polymerases"/>
    <property type="match status" value="1"/>
</dbReference>
<feature type="domain" description="Reverse transcriptase" evidence="3">
    <location>
        <begin position="359"/>
        <end position="472"/>
    </location>
</feature>
<dbReference type="InterPro" id="IPR051320">
    <property type="entry name" value="Viral_Replic_Matur_Polypro"/>
</dbReference>
<sequence length="673" mass="75052">MARQAMPGGATRLHHCTRLVEMWGSGCEAVCNPSSHVREEEEEEGFDQEAGPSAKKLEEGVRELREFGQEVETTQSLTSSELQDMQKDYSCQPGKWTTADEGIQYLGELAVLEVIYSDLDNDEVSRDPQDVQCTWAMWRKGEDNREWDGEATFKLEASVCEPRGKTAVKKGPPKKAVSLVAVETQEGNQQSPSHRRTEITSLDPGYKGLEPIWISGVTGGCQELSLLKAEVSFTGDKWQKHPIVTSPEASCKLGIDYLRRQYFKDPKGYRWAFGVATVNTEKIKQLSTLPGLSEDSFVVGLLQVEEQQVPTATRTVHWQQYCTNRDSLAPIHELILQLESQGVISKTHSPFNSPIWPLQKSDGGWRLTVGYCGLNKATPPLSAAVPDMLELQYELESKAAKRYATTDIANEFFSIPLAAECRPQFAFTVVQYTWNRLPQGWKCSPTICHGLIQTAVEKGDALEHPQYIDDIIGKRVIQILLKADFTIKRSKVKGPAQEIQFLGIKWQDGRHHVPVDVIKIATMSPPANKSETLPFLGLVGFWRMHTPGYSQLVSPLYQVTQKQNYFKWGLEQQQAFEYIKQEIARAVVLGPVWTGPAVQNVLCSAAGEHGLTWSLSQKTSGETRGRPLGFWSQGYRGLGAHYTPTDKEILAAYEGVRATSEVVGTEAHLLLAP</sequence>